<evidence type="ECO:0000256" key="1">
    <source>
        <dbReference type="SAM" id="SignalP"/>
    </source>
</evidence>
<gene>
    <name evidence="2" type="ORF">BCR42DRAFT_420108</name>
</gene>
<feature type="chain" id="PRO_5012823744" evidence="1">
    <location>
        <begin position="23"/>
        <end position="81"/>
    </location>
</feature>
<comment type="caution">
    <text evidence="2">The sequence shown here is derived from an EMBL/GenBank/DDBJ whole genome shotgun (WGS) entry which is preliminary data.</text>
</comment>
<evidence type="ECO:0000313" key="2">
    <source>
        <dbReference type="EMBL" id="ORZ12852.1"/>
    </source>
</evidence>
<evidence type="ECO:0000313" key="3">
    <source>
        <dbReference type="Proteomes" id="UP000193560"/>
    </source>
</evidence>
<dbReference type="Proteomes" id="UP000193560">
    <property type="component" value="Unassembled WGS sequence"/>
</dbReference>
<keyword evidence="3" id="KW-1185">Reference proteome</keyword>
<protein>
    <submittedName>
        <fullName evidence="2">Uncharacterized protein</fullName>
    </submittedName>
</protein>
<keyword evidence="1" id="KW-0732">Signal</keyword>
<dbReference type="EMBL" id="MCGE01000018">
    <property type="protein sequence ID" value="ORZ12852.1"/>
    <property type="molecule type" value="Genomic_DNA"/>
</dbReference>
<organism evidence="2 3">
    <name type="scientific">Absidia repens</name>
    <dbReference type="NCBI Taxonomy" id="90262"/>
    <lineage>
        <taxon>Eukaryota</taxon>
        <taxon>Fungi</taxon>
        <taxon>Fungi incertae sedis</taxon>
        <taxon>Mucoromycota</taxon>
        <taxon>Mucoromycotina</taxon>
        <taxon>Mucoromycetes</taxon>
        <taxon>Mucorales</taxon>
        <taxon>Cunninghamellaceae</taxon>
        <taxon>Absidia</taxon>
    </lineage>
</organism>
<reference evidence="2 3" key="1">
    <citation type="submission" date="2016-07" db="EMBL/GenBank/DDBJ databases">
        <title>Pervasive Adenine N6-methylation of Active Genes in Fungi.</title>
        <authorList>
            <consortium name="DOE Joint Genome Institute"/>
            <person name="Mondo S.J."/>
            <person name="Dannebaum R.O."/>
            <person name="Kuo R.C."/>
            <person name="Labutti K."/>
            <person name="Haridas S."/>
            <person name="Kuo A."/>
            <person name="Salamov A."/>
            <person name="Ahrendt S.R."/>
            <person name="Lipzen A."/>
            <person name="Sullivan W."/>
            <person name="Andreopoulos W.B."/>
            <person name="Clum A."/>
            <person name="Lindquist E."/>
            <person name="Daum C."/>
            <person name="Ramamoorthy G.K."/>
            <person name="Gryganskyi A."/>
            <person name="Culley D."/>
            <person name="Magnuson J.K."/>
            <person name="James T.Y."/>
            <person name="O'Malley M.A."/>
            <person name="Stajich J.E."/>
            <person name="Spatafora J.W."/>
            <person name="Visel A."/>
            <person name="Grigoriev I.V."/>
        </authorList>
    </citation>
    <scope>NUCLEOTIDE SEQUENCE [LARGE SCALE GENOMIC DNA]</scope>
    <source>
        <strain evidence="2 3">NRRL 1336</strain>
    </source>
</reference>
<dbReference type="OrthoDB" id="2443686at2759"/>
<dbReference type="AlphaFoldDB" id="A0A1X2IAR0"/>
<name>A0A1X2IAR0_9FUNG</name>
<proteinExistence type="predicted"/>
<accession>A0A1X2IAR0</accession>
<dbReference type="STRING" id="90262.A0A1X2IAR0"/>
<feature type="signal peptide" evidence="1">
    <location>
        <begin position="1"/>
        <end position="22"/>
    </location>
</feature>
<sequence>MKFLYFTLVLAALFMLISQAEAGPCKATSCSCSGIPNGLFCGDGNLGCTKGHVYQCGSDGKNSCDFGIRNSCVKCNKLKCP</sequence>